<feature type="domain" description="ABC transporter" evidence="5">
    <location>
        <begin position="26"/>
        <end position="262"/>
    </location>
</feature>
<organism evidence="6 7">
    <name type="scientific">Streptomyces luteolifulvus</name>
    <dbReference type="NCBI Taxonomy" id="2615112"/>
    <lineage>
        <taxon>Bacteria</taxon>
        <taxon>Bacillati</taxon>
        <taxon>Actinomycetota</taxon>
        <taxon>Actinomycetes</taxon>
        <taxon>Kitasatosporales</taxon>
        <taxon>Streptomycetaceae</taxon>
        <taxon>Streptomyces</taxon>
    </lineage>
</organism>
<dbReference type="AlphaFoldDB" id="A0A6H9UTW6"/>
<evidence type="ECO:0000313" key="6">
    <source>
        <dbReference type="EMBL" id="KAB1141763.1"/>
    </source>
</evidence>
<dbReference type="GO" id="GO:0016887">
    <property type="term" value="F:ATP hydrolysis activity"/>
    <property type="evidence" value="ECO:0007669"/>
    <property type="project" value="InterPro"/>
</dbReference>
<comment type="caution">
    <text evidence="6">The sequence shown here is derived from an EMBL/GenBank/DDBJ whole genome shotgun (WGS) entry which is preliminary data.</text>
</comment>
<dbReference type="PANTHER" id="PTHR43790">
    <property type="entry name" value="CARBOHYDRATE TRANSPORT ATP-BINDING PROTEIN MG119-RELATED"/>
    <property type="match status" value="1"/>
</dbReference>
<dbReference type="CDD" id="cd03216">
    <property type="entry name" value="ABC_Carb_Monos_I"/>
    <property type="match status" value="1"/>
</dbReference>
<gene>
    <name evidence="6" type="ORF">F7R91_31705</name>
</gene>
<protein>
    <submittedName>
        <fullName evidence="6">Sugar ABC transporter ATP-binding protein</fullName>
    </submittedName>
</protein>
<dbReference type="GO" id="GO:0005524">
    <property type="term" value="F:ATP binding"/>
    <property type="evidence" value="ECO:0007669"/>
    <property type="project" value="UniProtKB-KW"/>
</dbReference>
<accession>A0A6H9UTW6</accession>
<dbReference type="PROSITE" id="PS00211">
    <property type="entry name" value="ABC_TRANSPORTER_1"/>
    <property type="match status" value="1"/>
</dbReference>
<evidence type="ECO:0000256" key="3">
    <source>
        <dbReference type="ARBA" id="ARBA00022741"/>
    </source>
</evidence>
<evidence type="ECO:0000256" key="4">
    <source>
        <dbReference type="ARBA" id="ARBA00022840"/>
    </source>
</evidence>
<proteinExistence type="predicted"/>
<dbReference type="PROSITE" id="PS50893">
    <property type="entry name" value="ABC_TRANSPORTER_2"/>
    <property type="match status" value="2"/>
</dbReference>
<feature type="domain" description="ABC transporter" evidence="5">
    <location>
        <begin position="268"/>
        <end position="518"/>
    </location>
</feature>
<evidence type="ECO:0000259" key="5">
    <source>
        <dbReference type="PROSITE" id="PS50893"/>
    </source>
</evidence>
<evidence type="ECO:0000256" key="1">
    <source>
        <dbReference type="ARBA" id="ARBA00022448"/>
    </source>
</evidence>
<dbReference type="Gene3D" id="3.40.50.300">
    <property type="entry name" value="P-loop containing nucleotide triphosphate hydrolases"/>
    <property type="match status" value="2"/>
</dbReference>
<reference evidence="6 7" key="1">
    <citation type="submission" date="2019-09" db="EMBL/GenBank/DDBJ databases">
        <title>Screening of Novel Bioactive Compounds from Soil-Associated.</title>
        <authorList>
            <person name="Zhao S."/>
        </authorList>
    </citation>
    <scope>NUCLEOTIDE SEQUENCE [LARGE SCALE GENOMIC DNA]</scope>
    <source>
        <strain evidence="6 7">HIT-DPA4</strain>
    </source>
</reference>
<evidence type="ECO:0000256" key="2">
    <source>
        <dbReference type="ARBA" id="ARBA00022737"/>
    </source>
</evidence>
<evidence type="ECO:0000313" key="7">
    <source>
        <dbReference type="Proteomes" id="UP000442707"/>
    </source>
</evidence>
<sequence length="522" mass="55817">MTPAREGSPLMSGTCSSEGAVTASRLEMTDISKRFGGLRAVDRVTISLRGGEVLALCGANGAGKSTLVRILAGVEHADSGQIALDGVPVVIDRPETAAHHGLSFVHQELNLVPKFTGLQNMAMGADRQSRLGLVATKRLRRLASEVQERLGYRIPLDVPVDRLSVSDRWMVSLGRCLMRSAKFVVLDEPTASFTDDEAEKLYKVIKELTDSGVGVLYISHRLEEVLEISDRVTVLRNGSVAGSYETAELTVSSLTKAIVGHEVEALAHRRGDASTGAPIRLSVRDLRRPPNVVGASFDLRRGEIVGVAGLVGSGRTELARLLIGADQAAGGEIILDGKPYAPRGPHDAIRAGVVLVPEERRSQALLLSESIERNLAVASHGSARHLMCRFRPRRSHRAAVDIVDELGIKTDGVTRPVLSLSGGNQQKVVVGNYLRTRPSVLVLDEPTVGVDVGSREEIYGIITGLAGAGASILVISSDFDELAVCDRVLVMRHGAIVAEVPSHRATKGHLTRLCFEAEQPAA</sequence>
<dbReference type="InterPro" id="IPR050107">
    <property type="entry name" value="ABC_carbohydrate_import_ATPase"/>
</dbReference>
<keyword evidence="1" id="KW-0813">Transport</keyword>
<dbReference type="Pfam" id="PF00005">
    <property type="entry name" value="ABC_tran"/>
    <property type="match status" value="2"/>
</dbReference>
<dbReference type="SMART" id="SM00382">
    <property type="entry name" value="AAA"/>
    <property type="match status" value="2"/>
</dbReference>
<keyword evidence="2" id="KW-0677">Repeat</keyword>
<dbReference type="EMBL" id="VZRB01000029">
    <property type="protein sequence ID" value="KAB1141763.1"/>
    <property type="molecule type" value="Genomic_DNA"/>
</dbReference>
<keyword evidence="7" id="KW-1185">Reference proteome</keyword>
<keyword evidence="4 6" id="KW-0067">ATP-binding</keyword>
<dbReference type="InterPro" id="IPR027417">
    <property type="entry name" value="P-loop_NTPase"/>
</dbReference>
<dbReference type="PANTHER" id="PTHR43790:SF9">
    <property type="entry name" value="GALACTOFURANOSE TRANSPORTER ATP-BINDING PROTEIN YTFR"/>
    <property type="match status" value="1"/>
</dbReference>
<name>A0A6H9UTW6_9ACTN</name>
<dbReference type="InterPro" id="IPR017871">
    <property type="entry name" value="ABC_transporter-like_CS"/>
</dbReference>
<dbReference type="CDD" id="cd03215">
    <property type="entry name" value="ABC_Carb_Monos_II"/>
    <property type="match status" value="1"/>
</dbReference>
<dbReference type="Proteomes" id="UP000442707">
    <property type="component" value="Unassembled WGS sequence"/>
</dbReference>
<dbReference type="InterPro" id="IPR003593">
    <property type="entry name" value="AAA+_ATPase"/>
</dbReference>
<keyword evidence="3" id="KW-0547">Nucleotide-binding</keyword>
<dbReference type="SUPFAM" id="SSF52540">
    <property type="entry name" value="P-loop containing nucleoside triphosphate hydrolases"/>
    <property type="match status" value="2"/>
</dbReference>
<dbReference type="InterPro" id="IPR003439">
    <property type="entry name" value="ABC_transporter-like_ATP-bd"/>
</dbReference>